<gene>
    <name evidence="2" type="ORF">Q4535_08390</name>
</gene>
<sequence>MTQTPPAHDAADSADDEGFIELSKSTIDAIKAAGRKLDEDVQAGRLPAGSSRWMMAPSGERFCIRHSGPAIDEETDEDSDDAPEPDADTHRQSLMIRCWQRLLARVKR</sequence>
<dbReference type="EMBL" id="JAUORK010000008">
    <property type="protein sequence ID" value="MDO6672140.1"/>
    <property type="molecule type" value="Genomic_DNA"/>
</dbReference>
<evidence type="ECO:0000313" key="3">
    <source>
        <dbReference type="Proteomes" id="UP001170481"/>
    </source>
</evidence>
<dbReference type="RefSeq" id="WP_303593789.1">
    <property type="nucleotide sequence ID" value="NZ_JAUORK010000008.1"/>
</dbReference>
<evidence type="ECO:0000313" key="2">
    <source>
        <dbReference type="EMBL" id="MDO6672140.1"/>
    </source>
</evidence>
<feature type="region of interest" description="Disordered" evidence="1">
    <location>
        <begin position="66"/>
        <end position="92"/>
    </location>
</feature>
<feature type="compositionally biased region" description="Acidic residues" evidence="1">
    <location>
        <begin position="71"/>
        <end position="86"/>
    </location>
</feature>
<accession>A0AAP4WVJ5</accession>
<dbReference type="Proteomes" id="UP001170481">
    <property type="component" value="Unassembled WGS sequence"/>
</dbReference>
<proteinExistence type="predicted"/>
<protein>
    <submittedName>
        <fullName evidence="2">Uncharacterized protein</fullName>
    </submittedName>
</protein>
<dbReference type="AlphaFoldDB" id="A0AAP4WVJ5"/>
<organism evidence="2 3">
    <name type="scientific">Cobetia amphilecti</name>
    <dbReference type="NCBI Taxonomy" id="1055104"/>
    <lineage>
        <taxon>Bacteria</taxon>
        <taxon>Pseudomonadati</taxon>
        <taxon>Pseudomonadota</taxon>
        <taxon>Gammaproteobacteria</taxon>
        <taxon>Oceanospirillales</taxon>
        <taxon>Halomonadaceae</taxon>
        <taxon>Cobetia</taxon>
    </lineage>
</organism>
<evidence type="ECO:0000256" key="1">
    <source>
        <dbReference type="SAM" id="MobiDB-lite"/>
    </source>
</evidence>
<comment type="caution">
    <text evidence="2">The sequence shown here is derived from an EMBL/GenBank/DDBJ whole genome shotgun (WGS) entry which is preliminary data.</text>
</comment>
<reference evidence="2" key="1">
    <citation type="submission" date="2023-07" db="EMBL/GenBank/DDBJ databases">
        <title>Genome content predicts the carbon catabolic preferences of heterotrophic bacteria.</title>
        <authorList>
            <person name="Gralka M."/>
        </authorList>
    </citation>
    <scope>NUCLEOTIDE SEQUENCE</scope>
    <source>
        <strain evidence="2">C2R13</strain>
    </source>
</reference>
<name>A0AAP4WVJ5_9GAMM</name>